<feature type="non-terminal residue" evidence="1">
    <location>
        <position position="1"/>
    </location>
</feature>
<dbReference type="AlphaFoldDB" id="A0A3D6BX57"/>
<reference evidence="1 2" key="1">
    <citation type="journal article" date="2018" name="Nat. Biotechnol.">
        <title>A standardized bacterial taxonomy based on genome phylogeny substantially revises the tree of life.</title>
        <authorList>
            <person name="Parks D.H."/>
            <person name="Chuvochina M."/>
            <person name="Waite D.W."/>
            <person name="Rinke C."/>
            <person name="Skarshewski A."/>
            <person name="Chaumeil P.A."/>
            <person name="Hugenholtz P."/>
        </authorList>
    </citation>
    <scope>NUCLEOTIDE SEQUENCE [LARGE SCALE GENOMIC DNA]</scope>
    <source>
        <strain evidence="1">UBA10227</strain>
    </source>
</reference>
<evidence type="ECO:0000313" key="2">
    <source>
        <dbReference type="Proteomes" id="UP000263268"/>
    </source>
</evidence>
<name>A0A3D6BX57_9FLAO</name>
<protein>
    <submittedName>
        <fullName evidence="1">Uncharacterized protein</fullName>
    </submittedName>
</protein>
<sequence length="60" mass="7211">LKQFIMHSYEELFYRSYTTQELINILSNPKHLNSFRARCKMELDRRQNEEGDESAEMVGI</sequence>
<accession>A0A3D6BX57</accession>
<proteinExistence type="predicted"/>
<organism evidence="1 2">
    <name type="scientific">Xanthomarina gelatinilytica</name>
    <dbReference type="NCBI Taxonomy" id="1137281"/>
    <lineage>
        <taxon>Bacteria</taxon>
        <taxon>Pseudomonadati</taxon>
        <taxon>Bacteroidota</taxon>
        <taxon>Flavobacteriia</taxon>
        <taxon>Flavobacteriales</taxon>
        <taxon>Flavobacteriaceae</taxon>
        <taxon>Xanthomarina</taxon>
    </lineage>
</organism>
<dbReference type="Proteomes" id="UP000263268">
    <property type="component" value="Unassembled WGS sequence"/>
</dbReference>
<dbReference type="EMBL" id="DPRK01000284">
    <property type="protein sequence ID" value="HCY83277.1"/>
    <property type="molecule type" value="Genomic_DNA"/>
</dbReference>
<evidence type="ECO:0000313" key="1">
    <source>
        <dbReference type="EMBL" id="HCY83277.1"/>
    </source>
</evidence>
<comment type="caution">
    <text evidence="1">The sequence shown here is derived from an EMBL/GenBank/DDBJ whole genome shotgun (WGS) entry which is preliminary data.</text>
</comment>
<gene>
    <name evidence="1" type="ORF">DHV22_17590</name>
</gene>